<dbReference type="EMBL" id="QPKB01000004">
    <property type="protein sequence ID" value="RWR82309.1"/>
    <property type="molecule type" value="Genomic_DNA"/>
</dbReference>
<accession>A0A443NUX1</accession>
<dbReference type="PANTHER" id="PTHR24177:SF344">
    <property type="entry name" value="PGG DOMAIN-CONTAINING PROTEIN"/>
    <property type="match status" value="1"/>
</dbReference>
<keyword evidence="2" id="KW-0472">Membrane</keyword>
<dbReference type="InterPro" id="IPR002110">
    <property type="entry name" value="Ankyrin_rpt"/>
</dbReference>
<feature type="compositionally biased region" description="Acidic residues" evidence="1">
    <location>
        <begin position="380"/>
        <end position="391"/>
    </location>
</feature>
<feature type="region of interest" description="Disordered" evidence="1">
    <location>
        <begin position="326"/>
        <end position="435"/>
    </location>
</feature>
<sequence length="860" mass="94653">MTQILDMSAAYNAAMKGKWDPLKDFYRKAEGKPVTLVQDTVLHIVAHSRQPDLMKCLIQISSEALNKPNNVGNTVLYEAATSGDIEMAKVVLEANRAMLKVANNQGETPFFGAAANGHMAMVRYLASQFEEGQGASLRRSDGTPILHIAILGQYHDTALELLKLYPHLANSRDENGLTGLHLLATMPFTFRSGCYMGSTKKLIYSCIPNLQTEEAAPNIGNRGDDEETGMGSHGNEATRSWVSSNYSKCLNIACCLRQALHCINVKVWNCLSHGWPVIRRACEEKMRHELALQLVKKLVGFDMSWMESHIGGDPYKIRVFDQGKLPGRHDANRGHLANPPHTPLLTGTPNKHGSQGLHATHFPMMTTPSTALPHPPSSLEGDDGPPSEDGGEGLHATHFPLMTSLSPPPLQPPISPEGDDGPPSEHEGEGLHNTHLPSITTLSHALPNAPIYSEGDGDLQPPSEPDMVIDDDGLPLPSKLPPMATDDESLQSPPKPTQPPISPTIDMHMMIGNVSLRPPLIPPPMDMETSMSSHGKETPLLIAAGKGIVEIVEEILAVYPQAVEYINDKGRNILHVAVQRRQTEIFKLVCTRDTIPLIRLNRRIDREGNSVLHHAAKLDENDPQVNHLRSIPGEALQMQWEIQWFKQVMEVVPPHFRNHINNDGEKADEVFTKCHKDLAKNGEKWLMRTANSCSLVATLIATVAFTSAYTVPGGPNQKTGHPLLLDHPAFLFFTISDTISLSFALTSVVVFLSIMTSRFHEQDFHLTLPLMLVAGLTSLFLAVSAMMVSFAATLVLMITQKLRQAAVPIFLVACFPVTIFLVLQFPLYLRVAWYTIGDILNKFRRSFSSPSPPIQGLKQD</sequence>
<dbReference type="Proteomes" id="UP000283530">
    <property type="component" value="Unassembled WGS sequence"/>
</dbReference>
<reference evidence="4 5" key="1">
    <citation type="journal article" date="2019" name="Nat. Plants">
        <title>Stout camphor tree genome fills gaps in understanding of flowering plant genome evolution.</title>
        <authorList>
            <person name="Chaw S.M."/>
            <person name="Liu Y.C."/>
            <person name="Wu Y.W."/>
            <person name="Wang H.Y."/>
            <person name="Lin C.I."/>
            <person name="Wu C.S."/>
            <person name="Ke H.M."/>
            <person name="Chang L.Y."/>
            <person name="Hsu C.Y."/>
            <person name="Yang H.T."/>
            <person name="Sudianto E."/>
            <person name="Hsu M.H."/>
            <person name="Wu K.P."/>
            <person name="Wang L.N."/>
            <person name="Leebens-Mack J.H."/>
            <person name="Tsai I.J."/>
        </authorList>
    </citation>
    <scope>NUCLEOTIDE SEQUENCE [LARGE SCALE GENOMIC DNA]</scope>
    <source>
        <strain evidence="5">cv. Chaw 1501</strain>
        <tissue evidence="4">Young leaves</tissue>
    </source>
</reference>
<evidence type="ECO:0000313" key="5">
    <source>
        <dbReference type="Proteomes" id="UP000283530"/>
    </source>
</evidence>
<evidence type="ECO:0000256" key="1">
    <source>
        <dbReference type="SAM" id="MobiDB-lite"/>
    </source>
</evidence>
<evidence type="ECO:0000313" key="4">
    <source>
        <dbReference type="EMBL" id="RWR82309.1"/>
    </source>
</evidence>
<gene>
    <name evidence="4" type="ORF">CKAN_01102500</name>
</gene>
<evidence type="ECO:0000259" key="3">
    <source>
        <dbReference type="Pfam" id="PF13962"/>
    </source>
</evidence>
<dbReference type="Pfam" id="PF13962">
    <property type="entry name" value="PGG"/>
    <property type="match status" value="1"/>
</dbReference>
<dbReference type="AlphaFoldDB" id="A0A443NUX1"/>
<name>A0A443NUX1_9MAGN</name>
<dbReference type="PANTHER" id="PTHR24177">
    <property type="entry name" value="CASKIN"/>
    <property type="match status" value="1"/>
</dbReference>
<keyword evidence="2" id="KW-0812">Transmembrane</keyword>
<dbReference type="Gene3D" id="1.25.40.20">
    <property type="entry name" value="Ankyrin repeat-containing domain"/>
    <property type="match status" value="2"/>
</dbReference>
<dbReference type="SMART" id="SM00248">
    <property type="entry name" value="ANK"/>
    <property type="match status" value="6"/>
</dbReference>
<protein>
    <submittedName>
        <fullName evidence="4">Ankyrin repeat-containing protein</fullName>
    </submittedName>
</protein>
<feature type="domain" description="PGG" evidence="3">
    <location>
        <begin position="683"/>
        <end position="796"/>
    </location>
</feature>
<keyword evidence="5" id="KW-1185">Reference proteome</keyword>
<comment type="caution">
    <text evidence="4">The sequence shown here is derived from an EMBL/GenBank/DDBJ whole genome shotgun (WGS) entry which is preliminary data.</text>
</comment>
<evidence type="ECO:0000256" key="2">
    <source>
        <dbReference type="SAM" id="Phobius"/>
    </source>
</evidence>
<dbReference type="Pfam" id="PF12796">
    <property type="entry name" value="Ank_2"/>
    <property type="match status" value="1"/>
</dbReference>
<feature type="transmembrane region" description="Helical" evidence="2">
    <location>
        <begin position="805"/>
        <end position="829"/>
    </location>
</feature>
<dbReference type="GO" id="GO:0016020">
    <property type="term" value="C:membrane"/>
    <property type="evidence" value="ECO:0007669"/>
    <property type="project" value="TreeGrafter"/>
</dbReference>
<dbReference type="InterPro" id="IPR036770">
    <property type="entry name" value="Ankyrin_rpt-contain_sf"/>
</dbReference>
<feature type="compositionally biased region" description="Basic and acidic residues" evidence="1">
    <location>
        <begin position="423"/>
        <end position="432"/>
    </location>
</feature>
<feature type="region of interest" description="Disordered" evidence="1">
    <location>
        <begin position="447"/>
        <end position="498"/>
    </location>
</feature>
<keyword evidence="2" id="KW-1133">Transmembrane helix</keyword>
<dbReference type="OrthoDB" id="1923662at2759"/>
<dbReference type="SUPFAM" id="SSF48403">
    <property type="entry name" value="Ankyrin repeat"/>
    <property type="match status" value="2"/>
</dbReference>
<dbReference type="STRING" id="337451.A0A443NUX1"/>
<dbReference type="InterPro" id="IPR026961">
    <property type="entry name" value="PGG_dom"/>
</dbReference>
<organism evidence="4 5">
    <name type="scientific">Cinnamomum micranthum f. kanehirae</name>
    <dbReference type="NCBI Taxonomy" id="337451"/>
    <lineage>
        <taxon>Eukaryota</taxon>
        <taxon>Viridiplantae</taxon>
        <taxon>Streptophyta</taxon>
        <taxon>Embryophyta</taxon>
        <taxon>Tracheophyta</taxon>
        <taxon>Spermatophyta</taxon>
        <taxon>Magnoliopsida</taxon>
        <taxon>Magnoliidae</taxon>
        <taxon>Laurales</taxon>
        <taxon>Lauraceae</taxon>
        <taxon>Cinnamomum</taxon>
    </lineage>
</organism>
<feature type="region of interest" description="Disordered" evidence="1">
    <location>
        <begin position="217"/>
        <end position="236"/>
    </location>
</feature>
<feature type="transmembrane region" description="Helical" evidence="2">
    <location>
        <begin position="729"/>
        <end position="754"/>
    </location>
</feature>
<feature type="transmembrane region" description="Helical" evidence="2">
    <location>
        <begin position="766"/>
        <end position="799"/>
    </location>
</feature>
<feature type="compositionally biased region" description="Pro residues" evidence="1">
    <location>
        <begin position="406"/>
        <end position="415"/>
    </location>
</feature>
<proteinExistence type="predicted"/>